<dbReference type="InterPro" id="IPR036249">
    <property type="entry name" value="Thioredoxin-like_sf"/>
</dbReference>
<keyword evidence="2 5" id="KW-0812">Transmembrane</keyword>
<name>A0A1Z5K7Y1_FISSO</name>
<feature type="domain" description="Thioredoxin" evidence="6">
    <location>
        <begin position="133"/>
        <end position="280"/>
    </location>
</feature>
<dbReference type="CDD" id="cd02961">
    <property type="entry name" value="PDI_a_family"/>
    <property type="match status" value="1"/>
</dbReference>
<comment type="caution">
    <text evidence="7">The sequence shown here is derived from an EMBL/GenBank/DDBJ whole genome shotgun (WGS) entry which is preliminary data.</text>
</comment>
<dbReference type="PRINTS" id="PR00421">
    <property type="entry name" value="THIOREDOXIN"/>
</dbReference>
<dbReference type="OrthoDB" id="72053at2759"/>
<keyword evidence="3 5" id="KW-1133">Transmembrane helix</keyword>
<dbReference type="InterPro" id="IPR045888">
    <property type="entry name" value="Erv"/>
</dbReference>
<dbReference type="InterPro" id="IPR013766">
    <property type="entry name" value="Thioredoxin_domain"/>
</dbReference>
<evidence type="ECO:0000256" key="3">
    <source>
        <dbReference type="ARBA" id="ARBA00022989"/>
    </source>
</evidence>
<evidence type="ECO:0000313" key="8">
    <source>
        <dbReference type="Proteomes" id="UP000198406"/>
    </source>
</evidence>
<sequence length="525" mass="60545">MATSRLRWAGRLDMYRKIPTDLMEGSRRGSAFSYIAAFVMLMLFFLETKSYFSKTIVSDLALDVSDQDKIRVNFNITMMDLKCEYAVVDVVSVLGTEQNVTAHVNKWHVDAEGIRQRFQGRNRAQHDIELYDSSVTDSIEDLHENGIDAISLDEETFRLAIEQNEYVFVDFYANWCSHCRDLAPTWETLAEVMAIAAEHIADENQHKYTQEEYDHASKVELPVVIAKIDCVLHERFCMQQGIRAYPTLRLFVDGKRWQAGDYMKDRTVVSMVDYLREIEDYHKGELLKSDDPLKLASAEKAMKKRMGIEDGEDLDDEERAWADRVKRRKKRLHHSWVDEDHPGCQLSGHLMLDRVPGNFHIQARSAHHDIVPHMTNASHEVHLLTMGDPGAHRLIQTGRVFVPNEVKSKIDPMSGNVYINDNLHEAYHHYLKVIPTSIDGLKFGKREQVAYQIIQSSQLAYYDENVVPEAKFIFDLSPVAVSYRKKSRRWYDYITSVMAIVGGTFTVIGMMESSIRAVVSRKRNR</sequence>
<dbReference type="InterPro" id="IPR012936">
    <property type="entry name" value="Erv_C"/>
</dbReference>
<keyword evidence="4 5" id="KW-0472">Membrane</keyword>
<dbReference type="Pfam" id="PF00085">
    <property type="entry name" value="Thioredoxin"/>
    <property type="match status" value="1"/>
</dbReference>
<evidence type="ECO:0000259" key="6">
    <source>
        <dbReference type="PROSITE" id="PS51352"/>
    </source>
</evidence>
<feature type="transmembrane region" description="Helical" evidence="5">
    <location>
        <begin position="490"/>
        <end position="511"/>
    </location>
</feature>
<accession>A0A1Z5K7Y1</accession>
<evidence type="ECO:0000313" key="7">
    <source>
        <dbReference type="EMBL" id="GAX22262.1"/>
    </source>
</evidence>
<keyword evidence="8" id="KW-1185">Reference proteome</keyword>
<dbReference type="PANTHER" id="PTHR10984">
    <property type="entry name" value="ENDOPLASMIC RETICULUM-GOLGI INTERMEDIATE COMPARTMENT PROTEIN"/>
    <property type="match status" value="1"/>
</dbReference>
<dbReference type="GO" id="GO:0030134">
    <property type="term" value="C:COPII-coated ER to Golgi transport vesicle"/>
    <property type="evidence" value="ECO:0007669"/>
    <property type="project" value="TreeGrafter"/>
</dbReference>
<dbReference type="Gene3D" id="3.40.30.10">
    <property type="entry name" value="Glutaredoxin"/>
    <property type="match status" value="1"/>
</dbReference>
<protein>
    <recommendedName>
        <fullName evidence="6">Thioredoxin domain-containing protein</fullName>
    </recommendedName>
</protein>
<dbReference type="GO" id="GO:0005783">
    <property type="term" value="C:endoplasmic reticulum"/>
    <property type="evidence" value="ECO:0007669"/>
    <property type="project" value="TreeGrafter"/>
</dbReference>
<evidence type="ECO:0000256" key="4">
    <source>
        <dbReference type="ARBA" id="ARBA00023136"/>
    </source>
</evidence>
<evidence type="ECO:0000256" key="2">
    <source>
        <dbReference type="ARBA" id="ARBA00022692"/>
    </source>
</evidence>
<proteinExistence type="predicted"/>
<dbReference type="InterPro" id="IPR039542">
    <property type="entry name" value="Erv_N"/>
</dbReference>
<dbReference type="AlphaFoldDB" id="A0A1Z5K7Y1"/>
<reference evidence="7 8" key="1">
    <citation type="journal article" date="2015" name="Plant Cell">
        <title>Oil accumulation by the oleaginous diatom Fistulifera solaris as revealed by the genome and transcriptome.</title>
        <authorList>
            <person name="Tanaka T."/>
            <person name="Maeda Y."/>
            <person name="Veluchamy A."/>
            <person name="Tanaka M."/>
            <person name="Abida H."/>
            <person name="Marechal E."/>
            <person name="Bowler C."/>
            <person name="Muto M."/>
            <person name="Sunaga Y."/>
            <person name="Tanaka M."/>
            <person name="Yoshino T."/>
            <person name="Taniguchi T."/>
            <person name="Fukuda Y."/>
            <person name="Nemoto M."/>
            <person name="Matsumoto M."/>
            <person name="Wong P.S."/>
            <person name="Aburatani S."/>
            <person name="Fujibuchi W."/>
        </authorList>
    </citation>
    <scope>NUCLEOTIDE SEQUENCE [LARGE SCALE GENOMIC DNA]</scope>
    <source>
        <strain evidence="7 8">JPCC DA0580</strain>
    </source>
</reference>
<dbReference type="Pfam" id="PF13850">
    <property type="entry name" value="ERGIC_N"/>
    <property type="match status" value="1"/>
</dbReference>
<dbReference type="PROSITE" id="PS51352">
    <property type="entry name" value="THIOREDOXIN_2"/>
    <property type="match status" value="1"/>
</dbReference>
<evidence type="ECO:0000256" key="1">
    <source>
        <dbReference type="ARBA" id="ARBA00004370"/>
    </source>
</evidence>
<dbReference type="InParanoid" id="A0A1Z5K7Y1"/>
<dbReference type="PANTHER" id="PTHR10984:SF37">
    <property type="entry name" value="PROTEIN DISULFIDE-ISOMERASE 5-3"/>
    <property type="match status" value="1"/>
</dbReference>
<dbReference type="GO" id="GO:0016020">
    <property type="term" value="C:membrane"/>
    <property type="evidence" value="ECO:0007669"/>
    <property type="project" value="UniProtKB-SubCell"/>
</dbReference>
<dbReference type="SUPFAM" id="SSF52833">
    <property type="entry name" value="Thioredoxin-like"/>
    <property type="match status" value="1"/>
</dbReference>
<dbReference type="Proteomes" id="UP000198406">
    <property type="component" value="Unassembled WGS sequence"/>
</dbReference>
<evidence type="ECO:0000256" key="5">
    <source>
        <dbReference type="SAM" id="Phobius"/>
    </source>
</evidence>
<dbReference type="Pfam" id="PF07970">
    <property type="entry name" value="COPIIcoated_ERV"/>
    <property type="match status" value="1"/>
</dbReference>
<feature type="transmembrane region" description="Helical" evidence="5">
    <location>
        <begin position="29"/>
        <end position="46"/>
    </location>
</feature>
<organism evidence="7 8">
    <name type="scientific">Fistulifera solaris</name>
    <name type="common">Oleaginous diatom</name>
    <dbReference type="NCBI Taxonomy" id="1519565"/>
    <lineage>
        <taxon>Eukaryota</taxon>
        <taxon>Sar</taxon>
        <taxon>Stramenopiles</taxon>
        <taxon>Ochrophyta</taxon>
        <taxon>Bacillariophyta</taxon>
        <taxon>Bacillariophyceae</taxon>
        <taxon>Bacillariophycidae</taxon>
        <taxon>Naviculales</taxon>
        <taxon>Naviculaceae</taxon>
        <taxon>Fistulifera</taxon>
    </lineage>
</organism>
<gene>
    <name evidence="7" type="ORF">FisN_25Lh074</name>
</gene>
<dbReference type="EMBL" id="BDSP01000180">
    <property type="protein sequence ID" value="GAX22262.1"/>
    <property type="molecule type" value="Genomic_DNA"/>
</dbReference>
<comment type="subcellular location">
    <subcellularLocation>
        <location evidence="1">Membrane</location>
    </subcellularLocation>
</comment>